<dbReference type="InterPro" id="IPR014721">
    <property type="entry name" value="Ribsml_uS5_D2-typ_fold_subgr"/>
</dbReference>
<evidence type="ECO:0000313" key="7">
    <source>
        <dbReference type="Proteomes" id="UP000034107"/>
    </source>
</evidence>
<evidence type="ECO:0000256" key="1">
    <source>
        <dbReference type="ARBA" id="ARBA00022694"/>
    </source>
</evidence>
<sequence length="108" mass="12466">MLPKTNRVDKKTIDRIFAGGRFLNSSILTFKYIFTETRPPRISFVAPKNTAKLAVKRNTLRRRGYDALKKEYSLIPLGVAGVFIFKKYEDDRGKIEKEIETILSKIVN</sequence>
<dbReference type="GO" id="GO:0004526">
    <property type="term" value="F:ribonuclease P activity"/>
    <property type="evidence" value="ECO:0007669"/>
    <property type="project" value="InterPro"/>
</dbReference>
<evidence type="ECO:0000256" key="5">
    <source>
        <dbReference type="ARBA" id="ARBA00022884"/>
    </source>
</evidence>
<keyword evidence="4" id="KW-0378">Hydrolase</keyword>
<keyword evidence="1" id="KW-0819">tRNA processing</keyword>
<reference evidence="6 7" key="1">
    <citation type="journal article" date="2015" name="Nature">
        <title>rRNA introns, odd ribosomes, and small enigmatic genomes across a large radiation of phyla.</title>
        <authorList>
            <person name="Brown C.T."/>
            <person name="Hug L.A."/>
            <person name="Thomas B.C."/>
            <person name="Sharon I."/>
            <person name="Castelle C.J."/>
            <person name="Singh A."/>
            <person name="Wilkins M.J."/>
            <person name="Williams K.H."/>
            <person name="Banfield J.F."/>
        </authorList>
    </citation>
    <scope>NUCLEOTIDE SEQUENCE [LARGE SCALE GENOMIC DNA]</scope>
</reference>
<evidence type="ECO:0000256" key="3">
    <source>
        <dbReference type="ARBA" id="ARBA00022759"/>
    </source>
</evidence>
<dbReference type="InterPro" id="IPR020568">
    <property type="entry name" value="Ribosomal_Su5_D2-typ_SF"/>
</dbReference>
<dbReference type="AlphaFoldDB" id="A0A0G1NLL9"/>
<dbReference type="Proteomes" id="UP000034107">
    <property type="component" value="Unassembled WGS sequence"/>
</dbReference>
<evidence type="ECO:0000313" key="6">
    <source>
        <dbReference type="EMBL" id="KKU21356.1"/>
    </source>
</evidence>
<evidence type="ECO:0000256" key="2">
    <source>
        <dbReference type="ARBA" id="ARBA00022722"/>
    </source>
</evidence>
<dbReference type="SUPFAM" id="SSF54211">
    <property type="entry name" value="Ribosomal protein S5 domain 2-like"/>
    <property type="match status" value="1"/>
</dbReference>
<gene>
    <name evidence="6" type="ORF">UX31_C0018G0011</name>
</gene>
<organism evidence="6 7">
    <name type="scientific">Candidatus Nomurabacteria bacterium GW2011_GWA1_46_11</name>
    <dbReference type="NCBI Taxonomy" id="1618732"/>
    <lineage>
        <taxon>Bacteria</taxon>
        <taxon>Candidatus Nomuraibacteriota</taxon>
    </lineage>
</organism>
<accession>A0A0G1NLL9</accession>
<dbReference type="EMBL" id="LCLS01000018">
    <property type="protein sequence ID" value="KKU21356.1"/>
    <property type="molecule type" value="Genomic_DNA"/>
</dbReference>
<keyword evidence="5" id="KW-0694">RNA-binding</keyword>
<proteinExistence type="predicted"/>
<dbReference type="Pfam" id="PF00825">
    <property type="entry name" value="Ribonuclease_P"/>
    <property type="match status" value="1"/>
</dbReference>
<dbReference type="Gene3D" id="3.30.230.10">
    <property type="match status" value="1"/>
</dbReference>
<keyword evidence="3" id="KW-0255">Endonuclease</keyword>
<keyword evidence="2" id="KW-0540">Nuclease</keyword>
<protein>
    <submittedName>
        <fullName evidence="6">Uncharacterized protein</fullName>
    </submittedName>
</protein>
<name>A0A0G1NLL9_9BACT</name>
<comment type="caution">
    <text evidence="6">The sequence shown here is derived from an EMBL/GenBank/DDBJ whole genome shotgun (WGS) entry which is preliminary data.</text>
</comment>
<dbReference type="GO" id="GO:0008033">
    <property type="term" value="P:tRNA processing"/>
    <property type="evidence" value="ECO:0007669"/>
    <property type="project" value="UniProtKB-KW"/>
</dbReference>
<evidence type="ECO:0000256" key="4">
    <source>
        <dbReference type="ARBA" id="ARBA00022801"/>
    </source>
</evidence>
<dbReference type="InterPro" id="IPR000100">
    <property type="entry name" value="RNase_P"/>
</dbReference>
<dbReference type="GO" id="GO:0000049">
    <property type="term" value="F:tRNA binding"/>
    <property type="evidence" value="ECO:0007669"/>
    <property type="project" value="InterPro"/>
</dbReference>